<comment type="caution">
    <text evidence="2">The sequence shown here is derived from an EMBL/GenBank/DDBJ whole genome shotgun (WGS) entry which is preliminary data.</text>
</comment>
<dbReference type="InterPro" id="IPR052024">
    <property type="entry name" value="Methanogen_methyltrans"/>
</dbReference>
<dbReference type="Pfam" id="PF01208">
    <property type="entry name" value="URO-D"/>
    <property type="match status" value="1"/>
</dbReference>
<evidence type="ECO:0000259" key="1">
    <source>
        <dbReference type="Pfam" id="PF01208"/>
    </source>
</evidence>
<organism evidence="2">
    <name type="scientific">marine sediment metagenome</name>
    <dbReference type="NCBI Taxonomy" id="412755"/>
    <lineage>
        <taxon>unclassified sequences</taxon>
        <taxon>metagenomes</taxon>
        <taxon>ecological metagenomes</taxon>
    </lineage>
</organism>
<evidence type="ECO:0000313" key="2">
    <source>
        <dbReference type="EMBL" id="GAI27446.1"/>
    </source>
</evidence>
<dbReference type="GO" id="GO:0004853">
    <property type="term" value="F:uroporphyrinogen decarboxylase activity"/>
    <property type="evidence" value="ECO:0007669"/>
    <property type="project" value="InterPro"/>
</dbReference>
<proteinExistence type="predicted"/>
<dbReference type="SUPFAM" id="SSF51726">
    <property type="entry name" value="UROD/MetE-like"/>
    <property type="match status" value="1"/>
</dbReference>
<dbReference type="PANTHER" id="PTHR47099">
    <property type="entry name" value="METHYLCOBAMIDE:COM METHYLTRANSFERASE MTBA"/>
    <property type="match status" value="1"/>
</dbReference>
<dbReference type="InterPro" id="IPR038071">
    <property type="entry name" value="UROD/MetE-like_sf"/>
</dbReference>
<dbReference type="Gene3D" id="3.20.20.210">
    <property type="match status" value="1"/>
</dbReference>
<reference evidence="2" key="1">
    <citation type="journal article" date="2014" name="Front. Microbiol.">
        <title>High frequency of phylogenetically diverse reductive dehalogenase-homologous genes in deep subseafloor sedimentary metagenomes.</title>
        <authorList>
            <person name="Kawai M."/>
            <person name="Futagami T."/>
            <person name="Toyoda A."/>
            <person name="Takaki Y."/>
            <person name="Nishi S."/>
            <person name="Hori S."/>
            <person name="Arai W."/>
            <person name="Tsubouchi T."/>
            <person name="Morono Y."/>
            <person name="Uchiyama I."/>
            <person name="Ito T."/>
            <person name="Fujiyama A."/>
            <person name="Inagaki F."/>
            <person name="Takami H."/>
        </authorList>
    </citation>
    <scope>NUCLEOTIDE SEQUENCE</scope>
    <source>
        <strain evidence="2">Expedition CK06-06</strain>
    </source>
</reference>
<accession>X1NB93</accession>
<name>X1NB93_9ZZZZ</name>
<dbReference type="InterPro" id="IPR000257">
    <property type="entry name" value="Uroporphyrinogen_deCOase"/>
</dbReference>
<dbReference type="AlphaFoldDB" id="X1NB93"/>
<feature type="domain" description="Uroporphyrinogen decarboxylase (URO-D)" evidence="1">
    <location>
        <begin position="68"/>
        <end position="246"/>
    </location>
</feature>
<dbReference type="PANTHER" id="PTHR47099:SF1">
    <property type="entry name" value="METHYLCOBAMIDE:COM METHYLTRANSFERASE MTBA"/>
    <property type="match status" value="1"/>
</dbReference>
<dbReference type="GO" id="GO:0006779">
    <property type="term" value="P:porphyrin-containing compound biosynthetic process"/>
    <property type="evidence" value="ECO:0007669"/>
    <property type="project" value="InterPro"/>
</dbReference>
<protein>
    <recommendedName>
        <fullName evidence="1">Uroporphyrinogen decarboxylase (URO-D) domain-containing protein</fullName>
    </recommendedName>
</protein>
<dbReference type="EMBL" id="BARV01017799">
    <property type="protein sequence ID" value="GAI27446.1"/>
    <property type="molecule type" value="Genomic_DNA"/>
</dbReference>
<gene>
    <name evidence="2" type="ORF">S06H3_30249</name>
</gene>
<sequence length="247" mass="27613">SVADVEKFNWPKVDWFDYSKIAVDCKKYSDYATVYGAPGNMDVINGTAFGRGVEQVIFDIATEDPIGMACMEKRFQCCYKMSEKALKAANGAIDIFWIGDDYGTQNGLLISPQTWRKLFFPKLKAMCELGHKYKAKVMLHSCGSTREIWPGLIEAGVDIYDTVQPEAKDMDPAELKEEFGDKICFHGTISTQKTLPFGTPEDVALQVRQRIETVGKNGGFIAAPAHNIQPDTPIENILALYEQIQSY</sequence>
<feature type="non-terminal residue" evidence="2">
    <location>
        <position position="1"/>
    </location>
</feature>